<name>A0A3M9M755_9MICO</name>
<comment type="caution">
    <text evidence="2">The sequence shown here is derived from an EMBL/GenBank/DDBJ whole genome shotgun (WGS) entry which is preliminary data.</text>
</comment>
<feature type="domain" description="DUF6630" evidence="1">
    <location>
        <begin position="8"/>
        <end position="166"/>
    </location>
</feature>
<evidence type="ECO:0000313" key="3">
    <source>
        <dbReference type="Proteomes" id="UP000271678"/>
    </source>
</evidence>
<reference evidence="2 3" key="1">
    <citation type="submission" date="2018-11" db="EMBL/GenBank/DDBJ databases">
        <title>Draft genome of Simplicispira Flexivirga sp. BO-16.</title>
        <authorList>
            <person name="Im W.T."/>
        </authorList>
    </citation>
    <scope>NUCLEOTIDE SEQUENCE [LARGE SCALE GENOMIC DNA]</scope>
    <source>
        <strain evidence="2 3">BO-16</strain>
    </source>
</reference>
<dbReference type="AlphaFoldDB" id="A0A3M9M755"/>
<dbReference type="Pfam" id="PF20335">
    <property type="entry name" value="DUF6630"/>
    <property type="match status" value="1"/>
</dbReference>
<dbReference type="InterPro" id="IPR046582">
    <property type="entry name" value="DUF6630"/>
</dbReference>
<gene>
    <name evidence="2" type="ORF">EFY87_11595</name>
</gene>
<accession>A0A3M9M755</accession>
<protein>
    <recommendedName>
        <fullName evidence="1">DUF6630 domain-containing protein</fullName>
    </recommendedName>
</protein>
<evidence type="ECO:0000313" key="2">
    <source>
        <dbReference type="EMBL" id="RNI21326.1"/>
    </source>
</evidence>
<sequence>MPDMFDALARLLLDDKDRHLLAENQRDLTEWGLSGWSERHPDVADMFLVDEFDEAPAPAELLSAIGLERRTIGWVDCAREDDEHQVRTMVAESCRRRGLPVPVFPDDLEDAVVASLGENLTRWNYVPAVLRAVDEHLARVGLRLLLIERDNDEYTFAPVESCDLDSLGESRVGGCRIYGVDGLDI</sequence>
<dbReference type="OrthoDB" id="9923715at2"/>
<keyword evidence="3" id="KW-1185">Reference proteome</keyword>
<organism evidence="2 3">
    <name type="scientific">Flexivirga caeni</name>
    <dbReference type="NCBI Taxonomy" id="2294115"/>
    <lineage>
        <taxon>Bacteria</taxon>
        <taxon>Bacillati</taxon>
        <taxon>Actinomycetota</taxon>
        <taxon>Actinomycetes</taxon>
        <taxon>Micrococcales</taxon>
        <taxon>Dermacoccaceae</taxon>
        <taxon>Flexivirga</taxon>
    </lineage>
</organism>
<proteinExistence type="predicted"/>
<dbReference type="EMBL" id="RJJQ01000011">
    <property type="protein sequence ID" value="RNI21326.1"/>
    <property type="molecule type" value="Genomic_DNA"/>
</dbReference>
<dbReference type="RefSeq" id="WP_123271642.1">
    <property type="nucleotide sequence ID" value="NZ_RJJQ01000011.1"/>
</dbReference>
<evidence type="ECO:0000259" key="1">
    <source>
        <dbReference type="Pfam" id="PF20335"/>
    </source>
</evidence>
<dbReference type="Proteomes" id="UP000271678">
    <property type="component" value="Unassembled WGS sequence"/>
</dbReference>